<keyword evidence="6 10" id="KW-0067">ATP-binding</keyword>
<evidence type="ECO:0000256" key="3">
    <source>
        <dbReference type="ARBA" id="ARBA00022475"/>
    </source>
</evidence>
<dbReference type="PANTHER" id="PTHR43790">
    <property type="entry name" value="CARBOHYDRATE TRANSPORT ATP-BINDING PROTEIN MG119-RELATED"/>
    <property type="match status" value="1"/>
</dbReference>
<dbReference type="GO" id="GO:0005524">
    <property type="term" value="F:ATP binding"/>
    <property type="evidence" value="ECO:0007669"/>
    <property type="project" value="UniProtKB-KW"/>
</dbReference>
<evidence type="ECO:0000256" key="6">
    <source>
        <dbReference type="ARBA" id="ARBA00022840"/>
    </source>
</evidence>
<comment type="subcellular location">
    <subcellularLocation>
        <location evidence="1">Cell membrane</location>
        <topology evidence="1">Peripheral membrane protein</topology>
    </subcellularLocation>
</comment>
<keyword evidence="5" id="KW-0547">Nucleotide-binding</keyword>
<dbReference type="Proteomes" id="UP000659630">
    <property type="component" value="Unassembled WGS sequence"/>
</dbReference>
<dbReference type="Gene3D" id="3.40.50.300">
    <property type="entry name" value="P-loop containing nucleotide triphosphate hydrolases"/>
    <property type="match status" value="2"/>
</dbReference>
<dbReference type="InterPro" id="IPR003439">
    <property type="entry name" value="ABC_transporter-like_ATP-bd"/>
</dbReference>
<comment type="caution">
    <text evidence="10">The sequence shown here is derived from an EMBL/GenBank/DDBJ whole genome shotgun (WGS) entry which is preliminary data.</text>
</comment>
<evidence type="ECO:0000259" key="9">
    <source>
        <dbReference type="PROSITE" id="PS50893"/>
    </source>
</evidence>
<evidence type="ECO:0000256" key="4">
    <source>
        <dbReference type="ARBA" id="ARBA00022737"/>
    </source>
</evidence>
<accession>A0A923I555</accession>
<evidence type="ECO:0000256" key="7">
    <source>
        <dbReference type="ARBA" id="ARBA00022967"/>
    </source>
</evidence>
<evidence type="ECO:0000313" key="10">
    <source>
        <dbReference type="EMBL" id="MBC5580510.1"/>
    </source>
</evidence>
<dbReference type="FunFam" id="3.40.50.300:FF:000127">
    <property type="entry name" value="Ribose import ATP-binding protein RbsA"/>
    <property type="match status" value="1"/>
</dbReference>
<evidence type="ECO:0000256" key="8">
    <source>
        <dbReference type="ARBA" id="ARBA00023136"/>
    </source>
</evidence>
<dbReference type="PROSITE" id="PS00211">
    <property type="entry name" value="ABC_TRANSPORTER_1"/>
    <property type="match status" value="2"/>
</dbReference>
<dbReference type="InterPro" id="IPR017871">
    <property type="entry name" value="ABC_transporter-like_CS"/>
</dbReference>
<keyword evidence="2" id="KW-0813">Transport</keyword>
<dbReference type="EMBL" id="JACONZ010000001">
    <property type="protein sequence ID" value="MBC5580510.1"/>
    <property type="molecule type" value="Genomic_DNA"/>
</dbReference>
<dbReference type="PROSITE" id="PS50893">
    <property type="entry name" value="ABC_TRANSPORTER_2"/>
    <property type="match status" value="2"/>
</dbReference>
<dbReference type="CDD" id="cd03215">
    <property type="entry name" value="ABC_Carb_Monos_II"/>
    <property type="match status" value="1"/>
</dbReference>
<keyword evidence="4" id="KW-0677">Repeat</keyword>
<evidence type="ECO:0000256" key="1">
    <source>
        <dbReference type="ARBA" id="ARBA00004202"/>
    </source>
</evidence>
<feature type="domain" description="ABC transporter" evidence="9">
    <location>
        <begin position="4"/>
        <end position="239"/>
    </location>
</feature>
<proteinExistence type="predicted"/>
<dbReference type="AlphaFoldDB" id="A0A923I555"/>
<dbReference type="PANTHER" id="PTHR43790:SF4">
    <property type="entry name" value="GUANOSINE IMPORT ATP-BINDING PROTEIN NUPO"/>
    <property type="match status" value="1"/>
</dbReference>
<gene>
    <name evidence="10" type="ORF">H8S23_03225</name>
</gene>
<dbReference type="GO" id="GO:0016887">
    <property type="term" value="F:ATP hydrolysis activity"/>
    <property type="evidence" value="ECO:0007669"/>
    <property type="project" value="InterPro"/>
</dbReference>
<evidence type="ECO:0000313" key="11">
    <source>
        <dbReference type="Proteomes" id="UP000659630"/>
    </source>
</evidence>
<dbReference type="GO" id="GO:0005886">
    <property type="term" value="C:plasma membrane"/>
    <property type="evidence" value="ECO:0007669"/>
    <property type="project" value="UniProtKB-SubCell"/>
</dbReference>
<dbReference type="SMART" id="SM00382">
    <property type="entry name" value="AAA"/>
    <property type="match status" value="2"/>
</dbReference>
<reference evidence="10" key="1">
    <citation type="submission" date="2020-08" db="EMBL/GenBank/DDBJ databases">
        <title>Genome public.</title>
        <authorList>
            <person name="Liu C."/>
            <person name="Sun Q."/>
        </authorList>
    </citation>
    <scope>NUCLEOTIDE SEQUENCE</scope>
    <source>
        <strain evidence="10">BX8</strain>
    </source>
</reference>
<keyword evidence="8" id="KW-0472">Membrane</keyword>
<dbReference type="InterPro" id="IPR027417">
    <property type="entry name" value="P-loop_NTPase"/>
</dbReference>
<dbReference type="InterPro" id="IPR003593">
    <property type="entry name" value="AAA+_ATPase"/>
</dbReference>
<dbReference type="CDD" id="cd03216">
    <property type="entry name" value="ABC_Carb_Monos_I"/>
    <property type="match status" value="1"/>
</dbReference>
<dbReference type="SUPFAM" id="SSF52540">
    <property type="entry name" value="P-loop containing nucleoside triphosphate hydrolases"/>
    <property type="match status" value="2"/>
</dbReference>
<dbReference type="InterPro" id="IPR050107">
    <property type="entry name" value="ABC_carbohydrate_import_ATPase"/>
</dbReference>
<keyword evidence="3" id="KW-1003">Cell membrane</keyword>
<evidence type="ECO:0000256" key="2">
    <source>
        <dbReference type="ARBA" id="ARBA00022448"/>
    </source>
</evidence>
<sequence length="511" mass="56389">MNTIEMRGITKRFGSLTALDHVDFTLQKGEIHALLGENGAGKTTIMNVLYGLLQPDEGEILVNGRPVRFRDSLDAIKENIGMVSQHFMLIPVLSVTENVVAGSEPRRGLFFDFAKAAQQVEKLARDNGFSLDVRARAGDLSVGELQRVEILKVLYKNAQVLIFDEPTAVLTPQEVDELFLTFRRLRDEGKSIVLITHKLGEVMQIADRVTVLRDGHLIGSVEKKDTSIRELVKMMVGREVSLGARHRSDLSGKVKCSIRDLSYTRGGLPVLSDINIDIREGEIYGIAGIEGNGQTELLEVLTGLLKPDSMTLTLDGRQVTGAAVDFIRSGIGHVPEDRLQRGLVRNMTVAENIILGYEDKEDFSRSGLLRQAAIQAAGTRLVDDYNIKTPDCNTPVSSLSGGNQQKVIIARVFSEEPDFVVCAQPTRGIDIAASEYIHEVMFRYRDQGKAILLVSADLDEIKTMSDRIGVLYKGRIVDEDLADNFDDDRLGCRMAGVDYVPESEGDDDGKI</sequence>
<keyword evidence="11" id="KW-1185">Reference proteome</keyword>
<name>A0A923I555_9FIRM</name>
<organism evidence="10 11">
    <name type="scientific">Anaerofilum hominis</name>
    <dbReference type="NCBI Taxonomy" id="2763016"/>
    <lineage>
        <taxon>Bacteria</taxon>
        <taxon>Bacillati</taxon>
        <taxon>Bacillota</taxon>
        <taxon>Clostridia</taxon>
        <taxon>Eubacteriales</taxon>
        <taxon>Oscillospiraceae</taxon>
        <taxon>Anaerofilum</taxon>
    </lineage>
</organism>
<evidence type="ECO:0000256" key="5">
    <source>
        <dbReference type="ARBA" id="ARBA00022741"/>
    </source>
</evidence>
<dbReference type="RefSeq" id="WP_186886855.1">
    <property type="nucleotide sequence ID" value="NZ_JACONZ010000001.1"/>
</dbReference>
<feature type="domain" description="ABC transporter" evidence="9">
    <location>
        <begin position="256"/>
        <end position="498"/>
    </location>
</feature>
<dbReference type="Pfam" id="PF00005">
    <property type="entry name" value="ABC_tran"/>
    <property type="match status" value="2"/>
</dbReference>
<keyword evidence="7" id="KW-1278">Translocase</keyword>
<protein>
    <submittedName>
        <fullName evidence="10">ABC transporter ATP-binding protein</fullName>
    </submittedName>
</protein>